<feature type="compositionally biased region" description="Polar residues" evidence="1">
    <location>
        <begin position="114"/>
        <end position="127"/>
    </location>
</feature>
<evidence type="ECO:0000313" key="2">
    <source>
        <dbReference type="EMBL" id="VDL63165.1"/>
    </source>
</evidence>
<dbReference type="Proteomes" id="UP000321570">
    <property type="component" value="Unassembled WGS sequence"/>
</dbReference>
<evidence type="ECO:0000313" key="4">
    <source>
        <dbReference type="Proteomes" id="UP000274504"/>
    </source>
</evidence>
<dbReference type="WBParaSite" id="HDID_0001036401-mRNA-1">
    <property type="protein sequence ID" value="HDID_0001036401-mRNA-1"/>
    <property type="gene ID" value="HDID_0001036401"/>
</dbReference>
<dbReference type="EMBL" id="UYSG01011638">
    <property type="protein sequence ID" value="VDL63165.1"/>
    <property type="molecule type" value="Genomic_DNA"/>
</dbReference>
<reference evidence="3 5" key="3">
    <citation type="submission" date="2019-07" db="EMBL/GenBank/DDBJ databases">
        <authorList>
            <person name="Jastrzebski P J."/>
            <person name="Paukszto L."/>
            <person name="Jastrzebski P J."/>
        </authorList>
    </citation>
    <scope>NUCLEOTIDE SEQUENCE [LARGE SCALE GENOMIC DNA]</scope>
    <source>
        <strain evidence="3 5">WMS-il1</strain>
    </source>
</reference>
<accession>A0A0R3SXA5</accession>
<reference evidence="6" key="1">
    <citation type="submission" date="2017-02" db="UniProtKB">
        <authorList>
            <consortium name="WormBaseParasite"/>
        </authorList>
    </citation>
    <scope>IDENTIFICATION</scope>
</reference>
<evidence type="ECO:0000313" key="5">
    <source>
        <dbReference type="Proteomes" id="UP000321570"/>
    </source>
</evidence>
<gene>
    <name evidence="2" type="ORF">HDID_LOCUS10362</name>
    <name evidence="3" type="ORF">WMSIL1_LOCUS5398</name>
</gene>
<dbReference type="Proteomes" id="UP000274504">
    <property type="component" value="Unassembled WGS sequence"/>
</dbReference>
<organism evidence="6">
    <name type="scientific">Hymenolepis diminuta</name>
    <name type="common">Rat tapeworm</name>
    <dbReference type="NCBI Taxonomy" id="6216"/>
    <lineage>
        <taxon>Eukaryota</taxon>
        <taxon>Metazoa</taxon>
        <taxon>Spiralia</taxon>
        <taxon>Lophotrochozoa</taxon>
        <taxon>Platyhelminthes</taxon>
        <taxon>Cestoda</taxon>
        <taxon>Eucestoda</taxon>
        <taxon>Cyclophyllidea</taxon>
        <taxon>Hymenolepididae</taxon>
        <taxon>Hymenolepis</taxon>
    </lineage>
</organism>
<dbReference type="EMBL" id="CABIJS010000166">
    <property type="protein sequence ID" value="VUZ45184.1"/>
    <property type="molecule type" value="Genomic_DNA"/>
</dbReference>
<evidence type="ECO:0000256" key="1">
    <source>
        <dbReference type="SAM" id="MobiDB-lite"/>
    </source>
</evidence>
<sequence>MYVKPNEEFKKPILEIDFVDFVEKVKNDPEFRKRVYTSENETKLSLPPKKRRNTTPIKTCRNTTLRSRRLSVTERMKPISFEAQPVQLSLPDYGQPGPSFRLPLHAANAINLSNPPVLSRTSTSVNSPVAPRENQID</sequence>
<evidence type="ECO:0000313" key="6">
    <source>
        <dbReference type="WBParaSite" id="HDID_0001036401-mRNA-1"/>
    </source>
</evidence>
<proteinExistence type="predicted"/>
<dbReference type="AlphaFoldDB" id="A0A0R3SXA5"/>
<name>A0A0R3SXA5_HYMDI</name>
<keyword evidence="5" id="KW-1185">Reference proteome</keyword>
<evidence type="ECO:0000313" key="3">
    <source>
        <dbReference type="EMBL" id="VUZ45184.1"/>
    </source>
</evidence>
<reference evidence="2 4" key="2">
    <citation type="submission" date="2018-11" db="EMBL/GenBank/DDBJ databases">
        <authorList>
            <consortium name="Pathogen Informatics"/>
        </authorList>
    </citation>
    <scope>NUCLEOTIDE SEQUENCE [LARGE SCALE GENOMIC DNA]</scope>
</reference>
<feature type="region of interest" description="Disordered" evidence="1">
    <location>
        <begin position="114"/>
        <end position="137"/>
    </location>
</feature>
<protein>
    <submittedName>
        <fullName evidence="2 6">Uncharacterized protein</fullName>
    </submittedName>
</protein>